<dbReference type="EMBL" id="CAJNOB010000001">
    <property type="protein sequence ID" value="CAF0689054.1"/>
    <property type="molecule type" value="Genomic_DNA"/>
</dbReference>
<dbReference type="SUPFAM" id="SSF63825">
    <property type="entry name" value="YWTD domain"/>
    <property type="match status" value="1"/>
</dbReference>
<organism evidence="2 3">
    <name type="scientific">Candidatus Methylacidithermus pantelleriae</name>
    <dbReference type="NCBI Taxonomy" id="2744239"/>
    <lineage>
        <taxon>Bacteria</taxon>
        <taxon>Pseudomonadati</taxon>
        <taxon>Verrucomicrobiota</taxon>
        <taxon>Methylacidiphilae</taxon>
        <taxon>Methylacidiphilales</taxon>
        <taxon>Methylacidiphilaceae</taxon>
        <taxon>Candidatus Methylacidithermus</taxon>
    </lineage>
</organism>
<dbReference type="InterPro" id="IPR017481">
    <property type="entry name" value="CHP03032"/>
</dbReference>
<dbReference type="RefSeq" id="WP_174581614.1">
    <property type="nucleotide sequence ID" value="NZ_CAJNOB010000001.1"/>
</dbReference>
<dbReference type="Proteomes" id="UP000663859">
    <property type="component" value="Unassembled WGS sequence"/>
</dbReference>
<evidence type="ECO:0000313" key="2">
    <source>
        <dbReference type="EMBL" id="CAF0689054.1"/>
    </source>
</evidence>
<accession>A0A8J2BM11</accession>
<gene>
    <name evidence="2" type="ORF">MPNT_10095</name>
</gene>
<feature type="domain" description="Conserved hypothetical protein CHP03032" evidence="1">
    <location>
        <begin position="127"/>
        <end position="290"/>
    </location>
</feature>
<evidence type="ECO:0000313" key="3">
    <source>
        <dbReference type="Proteomes" id="UP000663859"/>
    </source>
</evidence>
<dbReference type="AlphaFoldDB" id="A0A8J2BM11"/>
<protein>
    <recommendedName>
        <fullName evidence="1">Conserved hypothetical protein CHP03032 domain-containing protein</fullName>
    </recommendedName>
</protein>
<comment type="caution">
    <text evidence="2">The sequence shown here is derived from an EMBL/GenBank/DDBJ whole genome shotgun (WGS) entry which is preliminary data.</text>
</comment>
<dbReference type="Pfam" id="PF16261">
    <property type="entry name" value="DUF4915"/>
    <property type="match status" value="1"/>
</dbReference>
<evidence type="ECO:0000259" key="1">
    <source>
        <dbReference type="Pfam" id="PF16261"/>
    </source>
</evidence>
<proteinExistence type="predicted"/>
<name>A0A8J2BM11_9BACT</name>
<keyword evidence="3" id="KW-1185">Reference proteome</keyword>
<reference evidence="2" key="1">
    <citation type="submission" date="2021-02" db="EMBL/GenBank/DDBJ databases">
        <authorList>
            <person name="Cremers G."/>
            <person name="Picone N."/>
        </authorList>
    </citation>
    <scope>NUCLEOTIDE SEQUENCE</scope>
    <source>
        <strain evidence="2">PQ17</strain>
    </source>
</reference>
<sequence>MDRLLVTFCNAVPPGLVAGVFHYETGAFYWVPLPEPLQRVRGATGIGFWQGHYWIILQDPRRCRLLELRADLEPIQDWPLRATDPHSILCLEDSFLISDSGCNGLWRILWKGRQPAEALFWQYDRACADRVHLNSAAFHEGSLYVSCFGQRTDTGWNSAQDGFVYHVQGLKILVDGLYHPHSLLSFEGALWWLESKRGRLHTFSNEEGHRAFLELKGYIRGLAISDRWIYVAASAARRRSRSLGQWTQDVPKEPELCDSWLYRIDRKTLQWTRRNLSYYGAELFDLHILATQETLPLEKNPSDPVRERIRRLEEECLQSPPTRKKKIRQWLSFLSPHRSRG</sequence>